<dbReference type="Gene3D" id="2.60.40.10">
    <property type="entry name" value="Immunoglobulins"/>
    <property type="match status" value="1"/>
</dbReference>
<dbReference type="Gene3D" id="3.20.20.300">
    <property type="entry name" value="Glycoside hydrolase, family 3, N-terminal domain"/>
    <property type="match status" value="1"/>
</dbReference>
<dbReference type="GO" id="GO:0009044">
    <property type="term" value="F:xylan 1,4-beta-xylosidase activity"/>
    <property type="evidence" value="ECO:0007669"/>
    <property type="project" value="InterPro"/>
</dbReference>
<organism evidence="5 6">
    <name type="scientific">Halogranum salarium B-1</name>
    <dbReference type="NCBI Taxonomy" id="1210908"/>
    <lineage>
        <taxon>Archaea</taxon>
        <taxon>Methanobacteriati</taxon>
        <taxon>Methanobacteriota</taxon>
        <taxon>Stenosarchaea group</taxon>
        <taxon>Halobacteria</taxon>
        <taxon>Halobacteriales</taxon>
        <taxon>Haloferacaceae</taxon>
    </lineage>
</organism>
<dbReference type="eggNOG" id="arCOG04634">
    <property type="taxonomic scope" value="Archaea"/>
</dbReference>
<feature type="domain" description="Fibronectin type III-like" evidence="4">
    <location>
        <begin position="675"/>
        <end position="744"/>
    </location>
</feature>
<dbReference type="Gene3D" id="3.40.50.1700">
    <property type="entry name" value="Glycoside hydrolase family 3 C-terminal domain"/>
    <property type="match status" value="1"/>
</dbReference>
<evidence type="ECO:0000259" key="4">
    <source>
        <dbReference type="SMART" id="SM01217"/>
    </source>
</evidence>
<dbReference type="InterPro" id="IPR001764">
    <property type="entry name" value="Glyco_hydro_3_N"/>
</dbReference>
<dbReference type="InterPro" id="IPR036962">
    <property type="entry name" value="Glyco_hydro_3_N_sf"/>
</dbReference>
<dbReference type="InterPro" id="IPR026891">
    <property type="entry name" value="Fn3-like"/>
</dbReference>
<dbReference type="GO" id="GO:0045493">
    <property type="term" value="P:xylan catabolic process"/>
    <property type="evidence" value="ECO:0007669"/>
    <property type="project" value="InterPro"/>
</dbReference>
<dbReference type="InterPro" id="IPR017853">
    <property type="entry name" value="GH"/>
</dbReference>
<dbReference type="AlphaFoldDB" id="J3JDE7"/>
<dbReference type="Pfam" id="PF01915">
    <property type="entry name" value="Glyco_hydro_3_C"/>
    <property type="match status" value="1"/>
</dbReference>
<gene>
    <name evidence="5" type="ORF">HSB1_41120</name>
</gene>
<dbReference type="SMART" id="SM01217">
    <property type="entry name" value="Fn3_like"/>
    <property type="match status" value="1"/>
</dbReference>
<dbReference type="PATRIC" id="fig|1210908.3.peg.3875"/>
<keyword evidence="3 5" id="KW-0378">Hydrolase</keyword>
<reference evidence="5 6" key="1">
    <citation type="journal article" date="2012" name="J. Bacteriol.">
        <title>Draft Genome Sequence of the Extremely Halophilic Archaeon Halogranum salarium B-1T.</title>
        <authorList>
            <person name="Kim K.K."/>
            <person name="Lee K.C."/>
            <person name="Lee J.S."/>
        </authorList>
    </citation>
    <scope>NUCLEOTIDE SEQUENCE [LARGE SCALE GENOMIC DNA]</scope>
    <source>
        <strain evidence="5 6">B-1</strain>
    </source>
</reference>
<dbReference type="InterPro" id="IPR013783">
    <property type="entry name" value="Ig-like_fold"/>
</dbReference>
<dbReference type="SUPFAM" id="SSF51445">
    <property type="entry name" value="(Trans)glycosidases"/>
    <property type="match status" value="1"/>
</dbReference>
<protein>
    <submittedName>
        <fullName evidence="5">Glycoside hydrolase family 3 domain protein</fullName>
    </submittedName>
</protein>
<dbReference type="EMBL" id="ALJD01000013">
    <property type="protein sequence ID" value="EJN57424.1"/>
    <property type="molecule type" value="Genomic_DNA"/>
</dbReference>
<dbReference type="InterPro" id="IPR044993">
    <property type="entry name" value="BXL"/>
</dbReference>
<dbReference type="PRINTS" id="PR00133">
    <property type="entry name" value="GLHYDRLASE3"/>
</dbReference>
<accession>J3JDE7</accession>
<name>J3JDE7_9EURY</name>
<evidence type="ECO:0000256" key="3">
    <source>
        <dbReference type="ARBA" id="ARBA00022801"/>
    </source>
</evidence>
<evidence type="ECO:0000313" key="5">
    <source>
        <dbReference type="EMBL" id="EJN57424.1"/>
    </source>
</evidence>
<dbReference type="PANTHER" id="PTHR42721">
    <property type="entry name" value="SUGAR HYDROLASE-RELATED"/>
    <property type="match status" value="1"/>
</dbReference>
<dbReference type="InterPro" id="IPR002772">
    <property type="entry name" value="Glyco_hydro_3_C"/>
</dbReference>
<dbReference type="Pfam" id="PF00933">
    <property type="entry name" value="Glyco_hydro_3"/>
    <property type="match status" value="1"/>
</dbReference>
<dbReference type="GO" id="GO:0046556">
    <property type="term" value="F:alpha-L-arabinofuranosidase activity"/>
    <property type="evidence" value="ECO:0007669"/>
    <property type="project" value="TreeGrafter"/>
</dbReference>
<proteinExistence type="inferred from homology"/>
<sequence>MMMHTGSDGGVHSPAIERRVADLLERMTLAEKAAQLGSVNAEKLLTDDGTLDEDAVDEHLSAGIGHLTRIGGEGSLPPREAAERTNELQTYLREETRLGIPATPHEECLSGYMGPEATTFPQMIGMASTWSPELLETVTGTIREQLEAIGTAHALSPVLDVARDLRWGRVEETFGEDPYLVAAMACGYVGGLQGDGDGISATLKHFVGHSAGEGGKNRSSVNIGRRELRETHMFPFEATIRTADAESVMNAYHDVDGIPCASDEWLLTDVLRGEWGFDGTVVSDYYSVEFLRSEHGVAADEQEAGVAAVEAGIDVELPYTDCYGEHLVDAVEAGVLSEATLDESVRRVLRMKAEKGLLDDATVDPETAAEPFGTEEADDLTTRAARESMTLLKNEDDLLPLVGDDTDSVAVVGPKADDAQELMGDYAYPAHYPEEEVEFDATTPLDALRARGEEYGFDVLHEQGCTTTGPETDGFDAAAHAASDADVALAFVGARSAVDFSDSDRERVNMPSVATSGEGCDVVDLGLPGVQAELVGRLGETDTPLVVVVVSGKPHSIESIAESVPAVVQAWLPGERGGEGVASVLFGEHNPGGHLPVSIPRSVGQLPVHYNRKPNTANEEYVYTESDPLYPFGHGLSYTEFEYGDLTLSTEELPPAGTVTATVTVENTGDRAGHDVVQLYARAVNPDQARPVQELVGFERVRLEAGETVQVEFEVAADQLAYHDRDMDLAVEEGPYEFRVGHSAADITSTASLAVTATKEVPSNGRTYFSETDVTALE</sequence>
<dbReference type="InterPro" id="IPR036881">
    <property type="entry name" value="Glyco_hydro_3_C_sf"/>
</dbReference>
<dbReference type="SUPFAM" id="SSF52279">
    <property type="entry name" value="Beta-D-glucan exohydrolase, C-terminal domain"/>
    <property type="match status" value="1"/>
</dbReference>
<comment type="similarity">
    <text evidence="1">Belongs to the glycosyl hydrolase 3 family.</text>
</comment>
<dbReference type="PROSITE" id="PS00775">
    <property type="entry name" value="GLYCOSYL_HYDROL_F3"/>
    <property type="match status" value="1"/>
</dbReference>
<evidence type="ECO:0000256" key="1">
    <source>
        <dbReference type="ARBA" id="ARBA00005336"/>
    </source>
</evidence>
<dbReference type="Proteomes" id="UP000007813">
    <property type="component" value="Unassembled WGS sequence"/>
</dbReference>
<dbReference type="InterPro" id="IPR019800">
    <property type="entry name" value="Glyco_hydro_3_AS"/>
</dbReference>
<dbReference type="Pfam" id="PF14310">
    <property type="entry name" value="Fn3-like"/>
    <property type="match status" value="1"/>
</dbReference>
<dbReference type="FunFam" id="2.60.40.10:FF:000495">
    <property type="entry name" value="Periplasmic beta-glucosidase"/>
    <property type="match status" value="1"/>
</dbReference>
<dbReference type="GO" id="GO:0031222">
    <property type="term" value="P:arabinan catabolic process"/>
    <property type="evidence" value="ECO:0007669"/>
    <property type="project" value="TreeGrafter"/>
</dbReference>
<keyword evidence="2" id="KW-0732">Signal</keyword>
<dbReference type="PANTHER" id="PTHR42721:SF3">
    <property type="entry name" value="BETA-D-XYLOSIDASE 5-RELATED"/>
    <property type="match status" value="1"/>
</dbReference>
<evidence type="ECO:0000313" key="6">
    <source>
        <dbReference type="Proteomes" id="UP000007813"/>
    </source>
</evidence>
<evidence type="ECO:0000256" key="2">
    <source>
        <dbReference type="ARBA" id="ARBA00022729"/>
    </source>
</evidence>
<comment type="caution">
    <text evidence="5">The sequence shown here is derived from an EMBL/GenBank/DDBJ whole genome shotgun (WGS) entry which is preliminary data.</text>
</comment>